<keyword evidence="3 6" id="KW-0812">Transmembrane</keyword>
<feature type="transmembrane region" description="Helical" evidence="6">
    <location>
        <begin position="291"/>
        <end position="312"/>
    </location>
</feature>
<evidence type="ECO:0000256" key="1">
    <source>
        <dbReference type="ARBA" id="ARBA00004651"/>
    </source>
</evidence>
<keyword evidence="8" id="KW-1185">Reference proteome</keyword>
<dbReference type="InterPro" id="IPR005495">
    <property type="entry name" value="LptG/LptF_permease"/>
</dbReference>
<evidence type="ECO:0000256" key="6">
    <source>
        <dbReference type="SAM" id="Phobius"/>
    </source>
</evidence>
<organism evidence="7 8">
    <name type="scientific">Hydrogenimonas cancrithermarum</name>
    <dbReference type="NCBI Taxonomy" id="2993563"/>
    <lineage>
        <taxon>Bacteria</taxon>
        <taxon>Pseudomonadati</taxon>
        <taxon>Campylobacterota</taxon>
        <taxon>Epsilonproteobacteria</taxon>
        <taxon>Campylobacterales</taxon>
        <taxon>Hydrogenimonadaceae</taxon>
        <taxon>Hydrogenimonas</taxon>
    </lineage>
</organism>
<evidence type="ECO:0000256" key="2">
    <source>
        <dbReference type="ARBA" id="ARBA00022475"/>
    </source>
</evidence>
<feature type="transmembrane region" description="Helical" evidence="6">
    <location>
        <begin position="6"/>
        <end position="26"/>
    </location>
</feature>
<feature type="transmembrane region" description="Helical" evidence="6">
    <location>
        <begin position="324"/>
        <end position="342"/>
    </location>
</feature>
<evidence type="ECO:0000313" key="7">
    <source>
        <dbReference type="EMBL" id="BDY12586.1"/>
    </source>
</evidence>
<reference evidence="7 8" key="1">
    <citation type="submission" date="2023-03" db="EMBL/GenBank/DDBJ databases">
        <title>Description of Hydrogenimonas sp. ISO32.</title>
        <authorList>
            <person name="Mino S."/>
            <person name="Fukazawa S."/>
            <person name="Sawabe T."/>
        </authorList>
    </citation>
    <scope>NUCLEOTIDE SEQUENCE [LARGE SCALE GENOMIC DNA]</scope>
    <source>
        <strain evidence="7 8">ISO32</strain>
    </source>
</reference>
<dbReference type="Proteomes" id="UP001321445">
    <property type="component" value="Chromosome"/>
</dbReference>
<keyword evidence="5 6" id="KW-0472">Membrane</keyword>
<gene>
    <name evidence="7" type="ORF">HCR_08980</name>
</gene>
<dbReference type="PANTHER" id="PTHR33529:SF6">
    <property type="entry name" value="YJGP_YJGQ FAMILY PERMEASE"/>
    <property type="match status" value="1"/>
</dbReference>
<comment type="subcellular location">
    <subcellularLocation>
        <location evidence="1">Cell membrane</location>
        <topology evidence="1">Multi-pass membrane protein</topology>
    </subcellularLocation>
</comment>
<keyword evidence="4 6" id="KW-1133">Transmembrane helix</keyword>
<evidence type="ECO:0000313" key="8">
    <source>
        <dbReference type="Proteomes" id="UP001321445"/>
    </source>
</evidence>
<keyword evidence="2" id="KW-1003">Cell membrane</keyword>
<evidence type="ECO:0000256" key="4">
    <source>
        <dbReference type="ARBA" id="ARBA00022989"/>
    </source>
</evidence>
<evidence type="ECO:0000256" key="5">
    <source>
        <dbReference type="ARBA" id="ARBA00023136"/>
    </source>
</evidence>
<feature type="transmembrane region" description="Helical" evidence="6">
    <location>
        <begin position="47"/>
        <end position="71"/>
    </location>
</feature>
<dbReference type="Pfam" id="PF03739">
    <property type="entry name" value="LptF_LptG"/>
    <property type="match status" value="1"/>
</dbReference>
<dbReference type="EMBL" id="AP027370">
    <property type="protein sequence ID" value="BDY12586.1"/>
    <property type="molecule type" value="Genomic_DNA"/>
</dbReference>
<proteinExistence type="predicted"/>
<dbReference type="PANTHER" id="PTHR33529">
    <property type="entry name" value="SLR0882 PROTEIN-RELATED"/>
    <property type="match status" value="1"/>
</dbReference>
<protein>
    <submittedName>
        <fullName evidence="7">Membrane protein</fullName>
    </submittedName>
</protein>
<sequence>MAQLYLKHFFIIAFALAFFFAGLDYMQNASKLNGFNIKILYLFYKGSYALNLLFPIALVLSMIVAKMALIRSNALVSFYALGYSKKAVLRPFFWVAFFLTLLYIVMHFTPFVDAELSAKRLLQGKKSENVTRNLFVKYNDSFIYIAQLIPASKEAKDIRVYTTQENGAAEMIYGKTAHFDGESWIIRHAKIVKKPSPKGLGGEGLAIEYKDEIKTLQGFKPKILTSVFEGKRYYTIQDAYEALNLLLTQRLETSKVRSIFYYMVVSPFFAMFLVVIFFLSIPPHARSTNLLWVSFVLTGITLFVWGVIYLLYRISLSGVVLPELGMVATVALLGLGALYSYLFRTNR</sequence>
<feature type="transmembrane region" description="Helical" evidence="6">
    <location>
        <begin position="91"/>
        <end position="112"/>
    </location>
</feature>
<evidence type="ECO:0000256" key="3">
    <source>
        <dbReference type="ARBA" id="ARBA00022692"/>
    </source>
</evidence>
<feature type="transmembrane region" description="Helical" evidence="6">
    <location>
        <begin position="259"/>
        <end position="279"/>
    </location>
</feature>
<name>A0ABN6WUQ4_9BACT</name>
<accession>A0ABN6WUQ4</accession>